<comment type="caution">
    <text evidence="14">The sequence shown here is derived from an EMBL/GenBank/DDBJ whole genome shotgun (WGS) entry which is preliminary data.</text>
</comment>
<reference evidence="14" key="1">
    <citation type="journal article" date="2020" name="Nat. Commun.">
        <title>Large-scale genome sequencing of mycorrhizal fungi provides insights into the early evolution of symbiotic traits.</title>
        <authorList>
            <person name="Miyauchi S."/>
            <person name="Kiss E."/>
            <person name="Kuo A."/>
            <person name="Drula E."/>
            <person name="Kohler A."/>
            <person name="Sanchez-Garcia M."/>
            <person name="Morin E."/>
            <person name="Andreopoulos B."/>
            <person name="Barry K.W."/>
            <person name="Bonito G."/>
            <person name="Buee M."/>
            <person name="Carver A."/>
            <person name="Chen C."/>
            <person name="Cichocki N."/>
            <person name="Clum A."/>
            <person name="Culley D."/>
            <person name="Crous P.W."/>
            <person name="Fauchery L."/>
            <person name="Girlanda M."/>
            <person name="Hayes R.D."/>
            <person name="Keri Z."/>
            <person name="LaButti K."/>
            <person name="Lipzen A."/>
            <person name="Lombard V."/>
            <person name="Magnuson J."/>
            <person name="Maillard F."/>
            <person name="Murat C."/>
            <person name="Nolan M."/>
            <person name="Ohm R.A."/>
            <person name="Pangilinan J."/>
            <person name="Pereira M.F."/>
            <person name="Perotto S."/>
            <person name="Peter M."/>
            <person name="Pfister S."/>
            <person name="Riley R."/>
            <person name="Sitrit Y."/>
            <person name="Stielow J.B."/>
            <person name="Szollosi G."/>
            <person name="Zifcakova L."/>
            <person name="Stursova M."/>
            <person name="Spatafora J.W."/>
            <person name="Tedersoo L."/>
            <person name="Vaario L.M."/>
            <person name="Yamada A."/>
            <person name="Yan M."/>
            <person name="Wang P."/>
            <person name="Xu J."/>
            <person name="Bruns T."/>
            <person name="Baldrian P."/>
            <person name="Vilgalys R."/>
            <person name="Dunand C."/>
            <person name="Henrissat B."/>
            <person name="Grigoriev I.V."/>
            <person name="Hibbett D."/>
            <person name="Nagy L.G."/>
            <person name="Martin F.M."/>
        </authorList>
    </citation>
    <scope>NUCLEOTIDE SEQUENCE</scope>
    <source>
        <strain evidence="14">UP504</strain>
    </source>
</reference>
<dbReference type="SMART" id="SM00956">
    <property type="entry name" value="RQC"/>
    <property type="match status" value="1"/>
</dbReference>
<dbReference type="FunFam" id="3.40.50.300:FF:000340">
    <property type="entry name" value="Bloom syndrome, RecQ helicase"/>
    <property type="match status" value="1"/>
</dbReference>
<accession>A0A9P6B2K2</accession>
<evidence type="ECO:0000256" key="1">
    <source>
        <dbReference type="ARBA" id="ARBA00004123"/>
    </source>
</evidence>
<dbReference type="OrthoDB" id="10261556at2759"/>
<dbReference type="GO" id="GO:0005524">
    <property type="term" value="F:ATP binding"/>
    <property type="evidence" value="ECO:0007669"/>
    <property type="project" value="UniProtKB-KW"/>
</dbReference>
<comment type="similarity">
    <text evidence="2 11">Belongs to the helicase family. RecQ subfamily.</text>
</comment>
<dbReference type="PANTHER" id="PTHR13710:SF153">
    <property type="entry name" value="RECQ-LIKE DNA HELICASE BLM"/>
    <property type="match status" value="1"/>
</dbReference>
<dbReference type="PANTHER" id="PTHR13710">
    <property type="entry name" value="DNA HELICASE RECQ FAMILY MEMBER"/>
    <property type="match status" value="1"/>
</dbReference>
<dbReference type="CDD" id="cd18794">
    <property type="entry name" value="SF2_C_RecQ"/>
    <property type="match status" value="1"/>
</dbReference>
<dbReference type="InterPro" id="IPR018982">
    <property type="entry name" value="RQC_domain"/>
</dbReference>
<dbReference type="PROSITE" id="PS51192">
    <property type="entry name" value="HELICASE_ATP_BIND_1"/>
    <property type="match status" value="1"/>
</dbReference>
<comment type="subcellular location">
    <subcellularLocation>
        <location evidence="1 11">Nucleus</location>
    </subcellularLocation>
</comment>
<protein>
    <recommendedName>
        <fullName evidence="11">ATP-dependent DNA helicase</fullName>
        <ecNumber evidence="11">5.6.2.4</ecNumber>
    </recommendedName>
</protein>
<dbReference type="Pfam" id="PF16124">
    <property type="entry name" value="RecQ_Zn_bind"/>
    <property type="match status" value="1"/>
</dbReference>
<dbReference type="PROSITE" id="PS51194">
    <property type="entry name" value="HELICASE_CTER"/>
    <property type="match status" value="1"/>
</dbReference>
<keyword evidence="5 11" id="KW-0347">Helicase</keyword>
<dbReference type="SUPFAM" id="SSF46785">
    <property type="entry name" value="Winged helix' DNA-binding domain"/>
    <property type="match status" value="1"/>
</dbReference>
<dbReference type="Gene3D" id="3.40.50.300">
    <property type="entry name" value="P-loop containing nucleotide triphosphate hydrolases"/>
    <property type="match status" value="2"/>
</dbReference>
<dbReference type="GO" id="GO:0016787">
    <property type="term" value="F:hydrolase activity"/>
    <property type="evidence" value="ECO:0007669"/>
    <property type="project" value="UniProtKB-KW"/>
</dbReference>
<dbReference type="InterPro" id="IPR014001">
    <property type="entry name" value="Helicase_ATP-bd"/>
</dbReference>
<dbReference type="Gene3D" id="1.10.10.10">
    <property type="entry name" value="Winged helix-like DNA-binding domain superfamily/Winged helix DNA-binding domain"/>
    <property type="match status" value="1"/>
</dbReference>
<feature type="domain" description="Helicase ATP-binding" evidence="12">
    <location>
        <begin position="21"/>
        <end position="199"/>
    </location>
</feature>
<feature type="domain" description="Helicase C-terminal" evidence="13">
    <location>
        <begin position="223"/>
        <end position="378"/>
    </location>
</feature>
<evidence type="ECO:0000256" key="9">
    <source>
        <dbReference type="ARBA" id="ARBA00023242"/>
    </source>
</evidence>
<dbReference type="EMBL" id="MU128940">
    <property type="protein sequence ID" value="KAF9516395.1"/>
    <property type="molecule type" value="Genomic_DNA"/>
</dbReference>
<comment type="catalytic activity">
    <reaction evidence="10 11">
        <text>Couples ATP hydrolysis with the unwinding of duplex DNA by translocating in the 3'-5' direction.</text>
        <dbReference type="EC" id="5.6.2.4"/>
    </reaction>
</comment>
<dbReference type="Proteomes" id="UP000886523">
    <property type="component" value="Unassembled WGS sequence"/>
</dbReference>
<name>A0A9P6B2K2_9AGAM</name>
<dbReference type="CDD" id="cd17920">
    <property type="entry name" value="DEXHc_RecQ"/>
    <property type="match status" value="1"/>
</dbReference>
<dbReference type="GO" id="GO:0000724">
    <property type="term" value="P:double-strand break repair via homologous recombination"/>
    <property type="evidence" value="ECO:0007669"/>
    <property type="project" value="TreeGrafter"/>
</dbReference>
<dbReference type="GO" id="GO:0006260">
    <property type="term" value="P:DNA replication"/>
    <property type="evidence" value="ECO:0007669"/>
    <property type="project" value="InterPro"/>
</dbReference>
<keyword evidence="3 11" id="KW-0547">Nucleotide-binding</keyword>
<dbReference type="InterPro" id="IPR001650">
    <property type="entry name" value="Helicase_C-like"/>
</dbReference>
<dbReference type="InterPro" id="IPR032284">
    <property type="entry name" value="RecQ_Zn-bd"/>
</dbReference>
<evidence type="ECO:0000259" key="13">
    <source>
        <dbReference type="PROSITE" id="PS51194"/>
    </source>
</evidence>
<dbReference type="EC" id="5.6.2.4" evidence="11"/>
<dbReference type="GO" id="GO:0005634">
    <property type="term" value="C:nucleus"/>
    <property type="evidence" value="ECO:0007669"/>
    <property type="project" value="UniProtKB-SubCell"/>
</dbReference>
<evidence type="ECO:0000256" key="8">
    <source>
        <dbReference type="ARBA" id="ARBA00023235"/>
    </source>
</evidence>
<dbReference type="Pfam" id="PF00270">
    <property type="entry name" value="DEAD"/>
    <property type="match status" value="1"/>
</dbReference>
<dbReference type="SMART" id="SM00487">
    <property type="entry name" value="DEXDc"/>
    <property type="match status" value="1"/>
</dbReference>
<dbReference type="Pfam" id="PF00271">
    <property type="entry name" value="Helicase_C"/>
    <property type="match status" value="1"/>
</dbReference>
<evidence type="ECO:0000256" key="5">
    <source>
        <dbReference type="ARBA" id="ARBA00022806"/>
    </source>
</evidence>
<evidence type="ECO:0000256" key="6">
    <source>
        <dbReference type="ARBA" id="ARBA00022840"/>
    </source>
</evidence>
<gene>
    <name evidence="14" type="ORF">BS47DRAFT_1292473</name>
</gene>
<organism evidence="14 15">
    <name type="scientific">Hydnum rufescens UP504</name>
    <dbReference type="NCBI Taxonomy" id="1448309"/>
    <lineage>
        <taxon>Eukaryota</taxon>
        <taxon>Fungi</taxon>
        <taxon>Dikarya</taxon>
        <taxon>Basidiomycota</taxon>
        <taxon>Agaricomycotina</taxon>
        <taxon>Agaricomycetes</taxon>
        <taxon>Cantharellales</taxon>
        <taxon>Hydnaceae</taxon>
        <taxon>Hydnum</taxon>
    </lineage>
</organism>
<dbReference type="InterPro" id="IPR004589">
    <property type="entry name" value="DNA_helicase_ATP-dep_RecQ"/>
</dbReference>
<keyword evidence="9 11" id="KW-0539">Nucleus</keyword>
<keyword evidence="4 11" id="KW-0378">Hydrolase</keyword>
<evidence type="ECO:0000256" key="3">
    <source>
        <dbReference type="ARBA" id="ARBA00022741"/>
    </source>
</evidence>
<dbReference type="AlphaFoldDB" id="A0A9P6B2K2"/>
<evidence type="ECO:0000256" key="4">
    <source>
        <dbReference type="ARBA" id="ARBA00022801"/>
    </source>
</evidence>
<evidence type="ECO:0000256" key="7">
    <source>
        <dbReference type="ARBA" id="ARBA00023125"/>
    </source>
</evidence>
<dbReference type="InterPro" id="IPR036388">
    <property type="entry name" value="WH-like_DNA-bd_sf"/>
</dbReference>
<dbReference type="Pfam" id="PF09382">
    <property type="entry name" value="RQC"/>
    <property type="match status" value="1"/>
</dbReference>
<dbReference type="GO" id="GO:0003677">
    <property type="term" value="F:DNA binding"/>
    <property type="evidence" value="ECO:0007669"/>
    <property type="project" value="UniProtKB-KW"/>
</dbReference>
<dbReference type="GO" id="GO:0043138">
    <property type="term" value="F:3'-5' DNA helicase activity"/>
    <property type="evidence" value="ECO:0007669"/>
    <property type="project" value="UniProtKB-EC"/>
</dbReference>
<evidence type="ECO:0000313" key="14">
    <source>
        <dbReference type="EMBL" id="KAF9516395.1"/>
    </source>
</evidence>
<sequence>MRILRNTFKLKSFRSNQLEAINATLSGHDVFVLMPTGGGKSLCYQLPALCTSGMTRGITIVISPLKALMSDQVFHLQGLGVDVVSYSGDNDMSTNSTTNSRLRSSTKPAILYTTPEKLKHSQIAQSILRQLWETKQLARFVVDEAHCISSWGRQFRQTYQDLDQLRVDYPGVPIMALTATAKKVVINDIITKLGMTGCVSLTSPFNRPNLQYRVVPKPSAKTFLSEMSTWIHRNHPNESGVIYCFSRNNCEQVARELREKHGLKTDFYHAGMSVPEKEGAQSAWQRGDVHIIVATVAFGMGIDKANVRFVIHHTLPKDLDGYYQETGRAGRDGKPADCLMYYTFADVKKLEKLIDKDDLESSVPPSREEKARQKEQLHEVMRYASNITDCRRCYVLGYFGEKFDRRQCRNGCDNCVENQGSIEEDMTEAAINIIQLVQSARKSNFDMTESDCRDAFRGAETKAMRNKGYDRLPLYGAGKGIDRAVTERTVQHLLGNSILDTYDITNGAGWTNAYIKVCALHESLRICVFMLSCLGWFISRRRIDGESKGHDDGAQEAPF</sequence>
<keyword evidence="7" id="KW-0238">DNA-binding</keyword>
<dbReference type="GO" id="GO:0005694">
    <property type="term" value="C:chromosome"/>
    <property type="evidence" value="ECO:0007669"/>
    <property type="project" value="TreeGrafter"/>
</dbReference>
<evidence type="ECO:0000259" key="12">
    <source>
        <dbReference type="PROSITE" id="PS51192"/>
    </source>
</evidence>
<dbReference type="FunFam" id="3.40.50.300:FF:001389">
    <property type="entry name" value="ATP-dependent DNA helicase RecQ"/>
    <property type="match status" value="1"/>
</dbReference>
<dbReference type="InterPro" id="IPR027417">
    <property type="entry name" value="P-loop_NTPase"/>
</dbReference>
<dbReference type="InterPro" id="IPR002464">
    <property type="entry name" value="DNA/RNA_helicase_DEAH_CS"/>
</dbReference>
<keyword evidence="8" id="KW-0413">Isomerase</keyword>
<dbReference type="SUPFAM" id="SSF52540">
    <property type="entry name" value="P-loop containing nucleoside triphosphate hydrolases"/>
    <property type="match status" value="1"/>
</dbReference>
<dbReference type="NCBIfam" id="TIGR00614">
    <property type="entry name" value="recQ_fam"/>
    <property type="match status" value="1"/>
</dbReference>
<dbReference type="GO" id="GO:0009378">
    <property type="term" value="F:four-way junction helicase activity"/>
    <property type="evidence" value="ECO:0007669"/>
    <property type="project" value="TreeGrafter"/>
</dbReference>
<dbReference type="GO" id="GO:0005737">
    <property type="term" value="C:cytoplasm"/>
    <property type="evidence" value="ECO:0007669"/>
    <property type="project" value="TreeGrafter"/>
</dbReference>
<dbReference type="InterPro" id="IPR011545">
    <property type="entry name" value="DEAD/DEAH_box_helicase_dom"/>
</dbReference>
<comment type="catalytic activity">
    <reaction evidence="11">
        <text>ATP + H2O = ADP + phosphate + H(+)</text>
        <dbReference type="Rhea" id="RHEA:13065"/>
        <dbReference type="ChEBI" id="CHEBI:15377"/>
        <dbReference type="ChEBI" id="CHEBI:15378"/>
        <dbReference type="ChEBI" id="CHEBI:30616"/>
        <dbReference type="ChEBI" id="CHEBI:43474"/>
        <dbReference type="ChEBI" id="CHEBI:456216"/>
    </reaction>
</comment>
<evidence type="ECO:0000313" key="15">
    <source>
        <dbReference type="Proteomes" id="UP000886523"/>
    </source>
</evidence>
<dbReference type="SMART" id="SM00490">
    <property type="entry name" value="HELICc"/>
    <property type="match status" value="1"/>
</dbReference>
<dbReference type="PROSITE" id="PS00690">
    <property type="entry name" value="DEAH_ATP_HELICASE"/>
    <property type="match status" value="1"/>
</dbReference>
<evidence type="ECO:0000256" key="11">
    <source>
        <dbReference type="RuleBase" id="RU364117"/>
    </source>
</evidence>
<dbReference type="InterPro" id="IPR036390">
    <property type="entry name" value="WH_DNA-bd_sf"/>
</dbReference>
<keyword evidence="15" id="KW-1185">Reference proteome</keyword>
<evidence type="ECO:0000256" key="10">
    <source>
        <dbReference type="ARBA" id="ARBA00034617"/>
    </source>
</evidence>
<proteinExistence type="inferred from homology"/>
<keyword evidence="6 11" id="KW-0067">ATP-binding</keyword>
<evidence type="ECO:0000256" key="2">
    <source>
        <dbReference type="ARBA" id="ARBA00005446"/>
    </source>
</evidence>